<dbReference type="InterPro" id="IPR001905">
    <property type="entry name" value="Ammonium_transpt"/>
</dbReference>
<dbReference type="GO" id="GO:0005886">
    <property type="term" value="C:plasma membrane"/>
    <property type="evidence" value="ECO:0007669"/>
    <property type="project" value="UniProtKB-SubCell"/>
</dbReference>
<evidence type="ECO:0000256" key="3">
    <source>
        <dbReference type="ARBA" id="ARBA00022448"/>
    </source>
</evidence>
<evidence type="ECO:0000256" key="1">
    <source>
        <dbReference type="ARBA" id="ARBA00004651"/>
    </source>
</evidence>
<dbReference type="Gene3D" id="1.10.3430.10">
    <property type="entry name" value="Ammonium transporter AmtB like domains"/>
    <property type="match status" value="1"/>
</dbReference>
<dbReference type="PRINTS" id="PR00342">
    <property type="entry name" value="RHESUSRHD"/>
</dbReference>
<comment type="similarity">
    <text evidence="2 10">Belongs to the ammonia transporter channel (TC 1.A.11.2) family.</text>
</comment>
<evidence type="ECO:0000256" key="4">
    <source>
        <dbReference type="ARBA" id="ARBA00022475"/>
    </source>
</evidence>
<keyword evidence="6 10" id="KW-1133">Transmembrane helix</keyword>
<evidence type="ECO:0000256" key="6">
    <source>
        <dbReference type="ARBA" id="ARBA00022989"/>
    </source>
</evidence>
<comment type="subcellular location">
    <subcellularLocation>
        <location evidence="1 10">Cell membrane</location>
        <topology evidence="1 10">Multi-pass membrane protein</topology>
    </subcellularLocation>
</comment>
<feature type="transmembrane region" description="Helical" evidence="10">
    <location>
        <begin position="216"/>
        <end position="235"/>
    </location>
</feature>
<evidence type="ECO:0000256" key="7">
    <source>
        <dbReference type="ARBA" id="ARBA00023136"/>
    </source>
</evidence>
<feature type="transmembrane region" description="Helical" evidence="10">
    <location>
        <begin position="30"/>
        <end position="52"/>
    </location>
</feature>
<keyword evidence="8 10" id="KW-0924">Ammonia transport</keyword>
<keyword evidence="3 10" id="KW-0813">Transport</keyword>
<protein>
    <recommendedName>
        <fullName evidence="10">Ammonium transporter</fullName>
    </recommendedName>
</protein>
<feature type="transmembrane region" description="Helical" evidence="10">
    <location>
        <begin position="121"/>
        <end position="141"/>
    </location>
</feature>
<dbReference type="GO" id="GO:0008519">
    <property type="term" value="F:ammonium channel activity"/>
    <property type="evidence" value="ECO:0007669"/>
    <property type="project" value="InterPro"/>
</dbReference>
<comment type="caution">
    <text evidence="12">The sequence shown here is derived from an EMBL/GenBank/DDBJ whole genome shotgun (WGS) entry which is preliminary data.</text>
</comment>
<dbReference type="InterPro" id="IPR002229">
    <property type="entry name" value="RhesusRHD"/>
</dbReference>
<feature type="transmembrane region" description="Helical" evidence="10">
    <location>
        <begin position="336"/>
        <end position="358"/>
    </location>
</feature>
<evidence type="ECO:0000256" key="5">
    <source>
        <dbReference type="ARBA" id="ARBA00022692"/>
    </source>
</evidence>
<dbReference type="EMBL" id="JAYMYR010000008">
    <property type="protein sequence ID" value="KAK7346306.1"/>
    <property type="molecule type" value="Genomic_DNA"/>
</dbReference>
<dbReference type="FunFam" id="1.10.3430.10:FF:000005">
    <property type="entry name" value="Ammonium transporter"/>
    <property type="match status" value="1"/>
</dbReference>
<keyword evidence="4" id="KW-1003">Cell membrane</keyword>
<comment type="caution">
    <text evidence="10">Lacks conserved residue(s) required for the propagation of feature annotation.</text>
</comment>
<sequence length="484" mass="52971">MSSTSHAFPIPSSLLPSDASPEWNNKADNAWQLTAATLVGLQSVPGLVILYGSMVKRKWAVNSAFMALYAFACVLICWVSWAHGMAFGAQLLPFVGKPNHALGGKFLLGKSRTGYFPMADFVFYQFAFAAITVVLLAGSLLGRMNFYAWMLFVPLWLTFSYTVGAFSIWDNYGFLQGKIIDYAGGFVIHLSSGIAGFTAAYWVGPRISYDRQNFPPNNIIHMLGGAGFLWMGWTGFNGGATFQVGEIASLAIFNTHLCTATSLLVWLTLDMIVYTKSSVTGAVQGMMTGLVCITPGAGLVDSWAAVLMGALSGSVPWYTMMVLHKKSAFFQSVDDTLGVFHTHAVAGLLGGVLSGVFAKPKLLRIMYSEDQQYGPGLLYSFSKGESVGEGFRQIWYQFVGAGFIIVWNVVVTSLVCVLISRIVDLRMQEEDLEVGDDAVHGEEAYALWGDGEKMRFPLRLHISPTIPSLCRRKFSIPLTRNQEE</sequence>
<dbReference type="AlphaFoldDB" id="A0AAN9M1W4"/>
<dbReference type="NCBIfam" id="TIGR00836">
    <property type="entry name" value="amt"/>
    <property type="match status" value="1"/>
</dbReference>
<feature type="transmembrane region" description="Helical" evidence="10">
    <location>
        <begin position="148"/>
        <end position="169"/>
    </location>
</feature>
<evidence type="ECO:0000259" key="11">
    <source>
        <dbReference type="Pfam" id="PF00909"/>
    </source>
</evidence>
<dbReference type="GO" id="GO:0009610">
    <property type="term" value="P:response to symbiotic fungus"/>
    <property type="evidence" value="ECO:0007669"/>
    <property type="project" value="UniProtKB-ARBA"/>
</dbReference>
<dbReference type="Proteomes" id="UP001374584">
    <property type="component" value="Unassembled WGS sequence"/>
</dbReference>
<evidence type="ECO:0000256" key="8">
    <source>
        <dbReference type="ARBA" id="ARBA00023177"/>
    </source>
</evidence>
<evidence type="ECO:0000256" key="10">
    <source>
        <dbReference type="RuleBase" id="RU362002"/>
    </source>
</evidence>
<dbReference type="PANTHER" id="PTHR43029:SF24">
    <property type="entry name" value="AMMONIUM TRANSPORTER 2 MEMBER 3"/>
    <property type="match status" value="1"/>
</dbReference>
<dbReference type="InterPro" id="IPR029020">
    <property type="entry name" value="Ammonium/urea_transptr"/>
</dbReference>
<dbReference type="PROSITE" id="PS01219">
    <property type="entry name" value="AMMONIUM_TRANSP"/>
    <property type="match status" value="1"/>
</dbReference>
<proteinExistence type="inferred from homology"/>
<evidence type="ECO:0000256" key="9">
    <source>
        <dbReference type="ARBA" id="ARBA00023180"/>
    </source>
</evidence>
<feature type="transmembrane region" description="Helical" evidence="10">
    <location>
        <begin position="59"/>
        <end position="81"/>
    </location>
</feature>
<reference evidence="12 13" key="1">
    <citation type="submission" date="2024-01" db="EMBL/GenBank/DDBJ databases">
        <title>The genomes of 5 underutilized Papilionoideae crops provide insights into root nodulation and disease resistanc.</title>
        <authorList>
            <person name="Jiang F."/>
        </authorList>
    </citation>
    <scope>NUCLEOTIDE SEQUENCE [LARGE SCALE GENOMIC DNA]</scope>
    <source>
        <strain evidence="12">JINMINGXINNONG_FW02</strain>
        <tissue evidence="12">Leaves</tissue>
    </source>
</reference>
<evidence type="ECO:0000313" key="13">
    <source>
        <dbReference type="Proteomes" id="UP001374584"/>
    </source>
</evidence>
<dbReference type="SUPFAM" id="SSF111352">
    <property type="entry name" value="Ammonium transporter"/>
    <property type="match status" value="1"/>
</dbReference>
<feature type="transmembrane region" description="Helical" evidence="10">
    <location>
        <begin position="394"/>
        <end position="419"/>
    </location>
</feature>
<feature type="transmembrane region" description="Helical" evidence="10">
    <location>
        <begin position="181"/>
        <end position="204"/>
    </location>
</feature>
<organism evidence="12 13">
    <name type="scientific">Phaseolus coccineus</name>
    <name type="common">Scarlet runner bean</name>
    <name type="synonym">Phaseolus multiflorus</name>
    <dbReference type="NCBI Taxonomy" id="3886"/>
    <lineage>
        <taxon>Eukaryota</taxon>
        <taxon>Viridiplantae</taxon>
        <taxon>Streptophyta</taxon>
        <taxon>Embryophyta</taxon>
        <taxon>Tracheophyta</taxon>
        <taxon>Spermatophyta</taxon>
        <taxon>Magnoliopsida</taxon>
        <taxon>eudicotyledons</taxon>
        <taxon>Gunneridae</taxon>
        <taxon>Pentapetalae</taxon>
        <taxon>rosids</taxon>
        <taxon>fabids</taxon>
        <taxon>Fabales</taxon>
        <taxon>Fabaceae</taxon>
        <taxon>Papilionoideae</taxon>
        <taxon>50 kb inversion clade</taxon>
        <taxon>NPAAA clade</taxon>
        <taxon>indigoferoid/millettioid clade</taxon>
        <taxon>Phaseoleae</taxon>
        <taxon>Phaseolus</taxon>
    </lineage>
</organism>
<feature type="domain" description="Ammonium transporter AmtB-like" evidence="11">
    <location>
        <begin position="30"/>
        <end position="445"/>
    </location>
</feature>
<dbReference type="InterPro" id="IPR024041">
    <property type="entry name" value="NH4_transpt_AmtB-like_dom"/>
</dbReference>
<evidence type="ECO:0000313" key="12">
    <source>
        <dbReference type="EMBL" id="KAK7346306.1"/>
    </source>
</evidence>
<feature type="transmembrane region" description="Helical" evidence="10">
    <location>
        <begin position="247"/>
        <end position="267"/>
    </location>
</feature>
<keyword evidence="7 10" id="KW-0472">Membrane</keyword>
<dbReference type="InterPro" id="IPR018047">
    <property type="entry name" value="Ammonium_transpt_CS"/>
</dbReference>
<dbReference type="Pfam" id="PF00909">
    <property type="entry name" value="Ammonium_transp"/>
    <property type="match status" value="1"/>
</dbReference>
<evidence type="ECO:0000256" key="2">
    <source>
        <dbReference type="ARBA" id="ARBA00005887"/>
    </source>
</evidence>
<keyword evidence="5 10" id="KW-0812">Transmembrane</keyword>
<keyword evidence="9" id="KW-0325">Glycoprotein</keyword>
<accession>A0AAN9M1W4</accession>
<name>A0AAN9M1W4_PHACN</name>
<keyword evidence="13" id="KW-1185">Reference proteome</keyword>
<dbReference type="PANTHER" id="PTHR43029">
    <property type="entry name" value="AMMONIUM TRANSPORTER MEP2"/>
    <property type="match status" value="1"/>
</dbReference>
<gene>
    <name evidence="12" type="ORF">VNO80_20822</name>
</gene>